<feature type="compositionally biased region" description="Low complexity" evidence="1">
    <location>
        <begin position="37"/>
        <end position="54"/>
    </location>
</feature>
<dbReference type="AlphaFoldDB" id="A0A7H8QVZ9"/>
<feature type="compositionally biased region" description="Polar residues" evidence="1">
    <location>
        <begin position="55"/>
        <end position="70"/>
    </location>
</feature>
<dbReference type="OrthoDB" id="10454458at2759"/>
<proteinExistence type="predicted"/>
<organism evidence="2 3">
    <name type="scientific">Talaromyces rugulosus</name>
    <name type="common">Penicillium rugulosum</name>
    <dbReference type="NCBI Taxonomy" id="121627"/>
    <lineage>
        <taxon>Eukaryota</taxon>
        <taxon>Fungi</taxon>
        <taxon>Dikarya</taxon>
        <taxon>Ascomycota</taxon>
        <taxon>Pezizomycotina</taxon>
        <taxon>Eurotiomycetes</taxon>
        <taxon>Eurotiomycetidae</taxon>
        <taxon>Eurotiales</taxon>
        <taxon>Trichocomaceae</taxon>
        <taxon>Talaromyces</taxon>
        <taxon>Talaromyces sect. Islandici</taxon>
    </lineage>
</organism>
<evidence type="ECO:0000256" key="1">
    <source>
        <dbReference type="SAM" id="MobiDB-lite"/>
    </source>
</evidence>
<accession>A0A7H8QVZ9</accession>
<gene>
    <name evidence="2" type="ORF">TRUGW13939_04968</name>
</gene>
<name>A0A7H8QVZ9_TALRU</name>
<dbReference type="EMBL" id="CP055900">
    <property type="protein sequence ID" value="QKX57848.1"/>
    <property type="molecule type" value="Genomic_DNA"/>
</dbReference>
<dbReference type="Proteomes" id="UP000509510">
    <property type="component" value="Chromosome III"/>
</dbReference>
<evidence type="ECO:0000313" key="2">
    <source>
        <dbReference type="EMBL" id="QKX57848.1"/>
    </source>
</evidence>
<protein>
    <submittedName>
        <fullName evidence="2">Uncharacterized protein</fullName>
    </submittedName>
</protein>
<reference evidence="3" key="1">
    <citation type="submission" date="2020-06" db="EMBL/GenBank/DDBJ databases">
        <title>A chromosome-scale genome assembly of Talaromyces rugulosus W13939.</title>
        <authorList>
            <person name="Wang B."/>
            <person name="Guo L."/>
            <person name="Ye K."/>
            <person name="Wang L."/>
        </authorList>
    </citation>
    <scope>NUCLEOTIDE SEQUENCE [LARGE SCALE GENOMIC DNA]</scope>
    <source>
        <strain evidence="3">W13939</strain>
    </source>
</reference>
<dbReference type="RefSeq" id="XP_035344026.1">
    <property type="nucleotide sequence ID" value="XM_035488133.1"/>
</dbReference>
<keyword evidence="3" id="KW-1185">Reference proteome</keyword>
<dbReference type="KEGG" id="trg:TRUGW13939_04968"/>
<evidence type="ECO:0000313" key="3">
    <source>
        <dbReference type="Proteomes" id="UP000509510"/>
    </source>
</evidence>
<feature type="region of interest" description="Disordered" evidence="1">
    <location>
        <begin position="28"/>
        <end position="70"/>
    </location>
</feature>
<dbReference type="GeneID" id="55992466"/>
<sequence length="70" mass="8223">MPQPAEHPVLDHIALRREWDRQLEEAMKQIRERALSHQSNQHHNNPQHAQNRQQTGENQQDVDADSPNSQ</sequence>